<feature type="compositionally biased region" description="Polar residues" evidence="1">
    <location>
        <begin position="261"/>
        <end position="281"/>
    </location>
</feature>
<feature type="compositionally biased region" description="Basic and acidic residues" evidence="1">
    <location>
        <begin position="320"/>
        <end position="332"/>
    </location>
</feature>
<dbReference type="Proteomes" id="UP001190700">
    <property type="component" value="Unassembled WGS sequence"/>
</dbReference>
<protein>
    <submittedName>
        <fullName evidence="2">Uncharacterized protein</fullName>
    </submittedName>
</protein>
<evidence type="ECO:0000313" key="3">
    <source>
        <dbReference type="Proteomes" id="UP001190700"/>
    </source>
</evidence>
<feature type="region of interest" description="Disordered" evidence="1">
    <location>
        <begin position="18"/>
        <end position="122"/>
    </location>
</feature>
<feature type="non-terminal residue" evidence="2">
    <location>
        <position position="1"/>
    </location>
</feature>
<dbReference type="AlphaFoldDB" id="A0AAE0L8F3"/>
<feature type="compositionally biased region" description="Basic and acidic residues" evidence="1">
    <location>
        <begin position="82"/>
        <end position="91"/>
    </location>
</feature>
<keyword evidence="3" id="KW-1185">Reference proteome</keyword>
<feature type="region of interest" description="Disordered" evidence="1">
    <location>
        <begin position="134"/>
        <end position="384"/>
    </location>
</feature>
<organism evidence="2 3">
    <name type="scientific">Cymbomonas tetramitiformis</name>
    <dbReference type="NCBI Taxonomy" id="36881"/>
    <lineage>
        <taxon>Eukaryota</taxon>
        <taxon>Viridiplantae</taxon>
        <taxon>Chlorophyta</taxon>
        <taxon>Pyramimonadophyceae</taxon>
        <taxon>Pyramimonadales</taxon>
        <taxon>Pyramimonadaceae</taxon>
        <taxon>Cymbomonas</taxon>
    </lineage>
</organism>
<evidence type="ECO:0000313" key="2">
    <source>
        <dbReference type="EMBL" id="KAK3275540.1"/>
    </source>
</evidence>
<reference evidence="2 3" key="1">
    <citation type="journal article" date="2015" name="Genome Biol. Evol.">
        <title>Comparative Genomics of a Bacterivorous Green Alga Reveals Evolutionary Causalities and Consequences of Phago-Mixotrophic Mode of Nutrition.</title>
        <authorList>
            <person name="Burns J.A."/>
            <person name="Paasch A."/>
            <person name="Narechania A."/>
            <person name="Kim E."/>
        </authorList>
    </citation>
    <scope>NUCLEOTIDE SEQUENCE [LARGE SCALE GENOMIC DNA]</scope>
    <source>
        <strain evidence="2 3">PLY_AMNH</strain>
    </source>
</reference>
<accession>A0AAE0L8F3</accession>
<name>A0AAE0L8F3_9CHLO</name>
<sequence length="384" mass="41331">EESRLLMERQACARQRYLRKGEGRQAASERLRRWGVDEERRRSGVDEERGGSLGVDEERRRQKTRQQEIAQYSIAQARKKKLLDTLERGAGEESPSSGEAAALSQGEPVEAPSEALLVEAPSEALRVEPAVCSAGGLKNHDSAPSDEATQANSDHPAHFASSSQTAVAEELDDAVCHSEGGPSNHRQPDDGSGPYHTPSSTQLASRPPTGSEALSHAPTPPSRPPNNRGGARFRAGTPPCLLPGKLEELKDVTVDGANGRMSAQNESEASVRHNSSSNDRTPSAKRSPHQSLPQESDPTPRRAAQNLDEPPCKPAPEYGFEGRDAAVRKEVENMAQPPASTSSGSCSNRQKTEGDSPPSIPVIKSRLELLKDRRKMKPPPGPSP</sequence>
<comment type="caution">
    <text evidence="2">The sequence shown here is derived from an EMBL/GenBank/DDBJ whole genome shotgun (WGS) entry which is preliminary data.</text>
</comment>
<proteinExistence type="predicted"/>
<gene>
    <name evidence="2" type="ORF">CYMTET_16333</name>
</gene>
<feature type="compositionally biased region" description="Basic and acidic residues" evidence="1">
    <location>
        <begin position="19"/>
        <end position="60"/>
    </location>
</feature>
<evidence type="ECO:0000256" key="1">
    <source>
        <dbReference type="SAM" id="MobiDB-lite"/>
    </source>
</evidence>
<feature type="compositionally biased region" description="Polar residues" evidence="1">
    <location>
        <begin position="338"/>
        <end position="349"/>
    </location>
</feature>
<dbReference type="EMBL" id="LGRX02007168">
    <property type="protein sequence ID" value="KAK3275540.1"/>
    <property type="molecule type" value="Genomic_DNA"/>
</dbReference>